<dbReference type="EMBL" id="KN880468">
    <property type="protein sequence ID" value="KIY70451.1"/>
    <property type="molecule type" value="Genomic_DNA"/>
</dbReference>
<evidence type="ECO:0000256" key="1">
    <source>
        <dbReference type="SAM" id="MobiDB-lite"/>
    </source>
</evidence>
<organism evidence="2 3">
    <name type="scientific">Cylindrobasidium torrendii FP15055 ss-10</name>
    <dbReference type="NCBI Taxonomy" id="1314674"/>
    <lineage>
        <taxon>Eukaryota</taxon>
        <taxon>Fungi</taxon>
        <taxon>Dikarya</taxon>
        <taxon>Basidiomycota</taxon>
        <taxon>Agaricomycotina</taxon>
        <taxon>Agaricomycetes</taxon>
        <taxon>Agaricomycetidae</taxon>
        <taxon>Agaricales</taxon>
        <taxon>Marasmiineae</taxon>
        <taxon>Physalacriaceae</taxon>
        <taxon>Cylindrobasidium</taxon>
    </lineage>
</organism>
<feature type="compositionally biased region" description="Basic residues" evidence="1">
    <location>
        <begin position="240"/>
        <end position="249"/>
    </location>
</feature>
<accession>A0A0D7BLG8</accession>
<feature type="compositionally biased region" description="Pro residues" evidence="1">
    <location>
        <begin position="88"/>
        <end position="101"/>
    </location>
</feature>
<feature type="compositionally biased region" description="Polar residues" evidence="1">
    <location>
        <begin position="145"/>
        <end position="157"/>
    </location>
</feature>
<sequence length="336" mass="38342">MRWLSSHKDAYPSTTKIQAVHLPSSTPEQNSRAATYIQFPSTSSSVSTDDMHGFSILGRFRKATPSSAHEQRVNSESRKPLRSILKPMPAPREPTPKPILAPRPRKASRSSPVENLEHIVSTRTPSRMHTPAQNPAIRPPGLRQDPSSGPQYQSQHQAFPMKPQEHVIPAEMMAHSRAAFPTKPKPPRSSKQEMGFSGHEEHYAQPMLAHLNLALKPPTSRPVTAIDTYQSDGQSFPEKSHHRSHRHKSESKEERKERKRREAEQAGSDPSKRHRHDSGRHRKDSGRHEDKHRDREPKRERSRSHREVMTDTEQWARQKPAPVGASYHIRHPFQSI</sequence>
<feature type="region of interest" description="Disordered" evidence="1">
    <location>
        <begin position="219"/>
        <end position="336"/>
    </location>
</feature>
<reference evidence="2 3" key="1">
    <citation type="journal article" date="2015" name="Fungal Genet. Biol.">
        <title>Evolution of novel wood decay mechanisms in Agaricales revealed by the genome sequences of Fistulina hepatica and Cylindrobasidium torrendii.</title>
        <authorList>
            <person name="Floudas D."/>
            <person name="Held B.W."/>
            <person name="Riley R."/>
            <person name="Nagy L.G."/>
            <person name="Koehler G."/>
            <person name="Ransdell A.S."/>
            <person name="Younus H."/>
            <person name="Chow J."/>
            <person name="Chiniquy J."/>
            <person name="Lipzen A."/>
            <person name="Tritt A."/>
            <person name="Sun H."/>
            <person name="Haridas S."/>
            <person name="LaButti K."/>
            <person name="Ohm R.A."/>
            <person name="Kues U."/>
            <person name="Blanchette R.A."/>
            <person name="Grigoriev I.V."/>
            <person name="Minto R.E."/>
            <person name="Hibbett D.S."/>
        </authorList>
    </citation>
    <scope>NUCLEOTIDE SEQUENCE [LARGE SCALE GENOMIC DNA]</scope>
    <source>
        <strain evidence="2 3">FP15055 ss-10</strain>
    </source>
</reference>
<gene>
    <name evidence="2" type="ORF">CYLTODRAFT_184652</name>
</gene>
<protein>
    <submittedName>
        <fullName evidence="2">Uncharacterized protein</fullName>
    </submittedName>
</protein>
<feature type="compositionally biased region" description="Polar residues" evidence="1">
    <location>
        <begin position="12"/>
        <end position="33"/>
    </location>
</feature>
<evidence type="ECO:0000313" key="3">
    <source>
        <dbReference type="Proteomes" id="UP000054007"/>
    </source>
</evidence>
<evidence type="ECO:0000313" key="2">
    <source>
        <dbReference type="EMBL" id="KIY70451.1"/>
    </source>
</evidence>
<feature type="compositionally biased region" description="Basic and acidic residues" evidence="1">
    <location>
        <begin position="69"/>
        <end position="79"/>
    </location>
</feature>
<feature type="compositionally biased region" description="Polar residues" evidence="1">
    <location>
        <begin position="121"/>
        <end position="133"/>
    </location>
</feature>
<proteinExistence type="predicted"/>
<feature type="region of interest" description="Disordered" evidence="1">
    <location>
        <begin position="1"/>
        <end position="33"/>
    </location>
</feature>
<feature type="region of interest" description="Disordered" evidence="1">
    <location>
        <begin position="179"/>
        <end position="199"/>
    </location>
</feature>
<dbReference type="AlphaFoldDB" id="A0A0D7BLG8"/>
<feature type="compositionally biased region" description="Basic residues" evidence="1">
    <location>
        <begin position="272"/>
        <end position="285"/>
    </location>
</feature>
<dbReference type="Proteomes" id="UP000054007">
    <property type="component" value="Unassembled WGS sequence"/>
</dbReference>
<name>A0A0D7BLG8_9AGAR</name>
<feature type="region of interest" description="Disordered" evidence="1">
    <location>
        <begin position="62"/>
        <end position="160"/>
    </location>
</feature>
<feature type="compositionally biased region" description="Basic and acidic residues" evidence="1">
    <location>
        <begin position="1"/>
        <end position="10"/>
    </location>
</feature>
<keyword evidence="3" id="KW-1185">Reference proteome</keyword>
<feature type="compositionally biased region" description="Basic and acidic residues" evidence="1">
    <location>
        <begin position="250"/>
        <end position="264"/>
    </location>
</feature>
<feature type="compositionally biased region" description="Basic and acidic residues" evidence="1">
    <location>
        <begin position="286"/>
        <end position="309"/>
    </location>
</feature>